<evidence type="ECO:0000256" key="1">
    <source>
        <dbReference type="SAM" id="Phobius"/>
    </source>
</evidence>
<proteinExistence type="predicted"/>
<keyword evidence="1" id="KW-0812">Transmembrane</keyword>
<evidence type="ECO:0000313" key="2">
    <source>
        <dbReference type="EMBL" id="DAF85012.1"/>
    </source>
</evidence>
<name>A0A8S5TS28_9VIRU</name>
<dbReference type="EMBL" id="BK015915">
    <property type="protein sequence ID" value="DAF85012.1"/>
    <property type="molecule type" value="Genomic_DNA"/>
</dbReference>
<protein>
    <submittedName>
        <fullName evidence="2">Uncharacterized protein</fullName>
    </submittedName>
</protein>
<keyword evidence="1" id="KW-1133">Transmembrane helix</keyword>
<organism evidence="2">
    <name type="scientific">Inoviridae sp. ctzMc2</name>
    <dbReference type="NCBI Taxonomy" id="2825787"/>
    <lineage>
        <taxon>Viruses</taxon>
        <taxon>Monodnaviria</taxon>
        <taxon>Loebvirae</taxon>
        <taxon>Hofneiviricota</taxon>
        <taxon>Faserviricetes</taxon>
        <taxon>Tubulavirales</taxon>
        <taxon>Inoviridae</taxon>
    </lineage>
</organism>
<accession>A0A8S5TS28</accession>
<reference evidence="2" key="1">
    <citation type="journal article" date="2021" name="Proc. Natl. Acad. Sci. U.S.A.">
        <title>A Catalog of Tens of Thousands of Viruses from Human Metagenomes Reveals Hidden Associations with Chronic Diseases.</title>
        <authorList>
            <person name="Tisza M.J."/>
            <person name="Buck C.B."/>
        </authorList>
    </citation>
    <scope>NUCLEOTIDE SEQUENCE</scope>
    <source>
        <strain evidence="2">CtzMc2</strain>
    </source>
</reference>
<sequence length="48" mass="5367">MTDLLNGLYTALTADMTIWGHTFNMLSVWVFSAVAGLVIWFINGFRGD</sequence>
<feature type="transmembrane region" description="Helical" evidence="1">
    <location>
        <begin position="26"/>
        <end position="45"/>
    </location>
</feature>
<keyword evidence="1" id="KW-0472">Membrane</keyword>